<keyword evidence="3" id="KW-0479">Metal-binding</keyword>
<feature type="transmembrane region" description="Helical" evidence="7">
    <location>
        <begin position="13"/>
        <end position="31"/>
    </location>
</feature>
<keyword evidence="7" id="KW-1133">Transmembrane helix</keyword>
<evidence type="ECO:0000256" key="4">
    <source>
        <dbReference type="ARBA" id="ARBA00022771"/>
    </source>
</evidence>
<dbReference type="EC" id="2.3.2.27" evidence="2"/>
<protein>
    <recommendedName>
        <fullName evidence="2">RING-type E3 ubiquitin transferase</fullName>
        <ecNumber evidence="2">2.3.2.27</ecNumber>
    </recommendedName>
</protein>
<keyword evidence="9" id="KW-1185">Reference proteome</keyword>
<comment type="caution">
    <text evidence="8">The sequence shown here is derived from an EMBL/GenBank/DDBJ whole genome shotgun (WGS) entry which is preliminary data.</text>
</comment>
<reference evidence="8" key="1">
    <citation type="journal article" date="2018" name="DNA Res.">
        <title>Multiple hybrid de novo genome assembly of finger millet, an orphan allotetraploid crop.</title>
        <authorList>
            <person name="Hatakeyama M."/>
            <person name="Aluri S."/>
            <person name="Balachadran M.T."/>
            <person name="Sivarajan S.R."/>
            <person name="Patrignani A."/>
            <person name="Gruter S."/>
            <person name="Poveda L."/>
            <person name="Shimizu-Inatsugi R."/>
            <person name="Baeten J."/>
            <person name="Francoijs K.J."/>
            <person name="Nataraja K.N."/>
            <person name="Reddy Y.A.N."/>
            <person name="Phadnis S."/>
            <person name="Ravikumar R.L."/>
            <person name="Schlapbach R."/>
            <person name="Sreeman S.M."/>
            <person name="Shimizu K.K."/>
        </authorList>
    </citation>
    <scope>NUCLEOTIDE SEQUENCE</scope>
</reference>
<evidence type="ECO:0000256" key="3">
    <source>
        <dbReference type="ARBA" id="ARBA00022723"/>
    </source>
</evidence>
<feature type="transmembrane region" description="Helical" evidence="7">
    <location>
        <begin position="176"/>
        <end position="195"/>
    </location>
</feature>
<dbReference type="EMBL" id="BQKI01000003">
    <property type="protein sequence ID" value="GJM90740.1"/>
    <property type="molecule type" value="Genomic_DNA"/>
</dbReference>
<feature type="region of interest" description="Disordered" evidence="6">
    <location>
        <begin position="268"/>
        <end position="287"/>
    </location>
</feature>
<accession>A0AAV5BYL8</accession>
<dbReference type="AlphaFoldDB" id="A0AAV5BYL8"/>
<evidence type="ECO:0000256" key="6">
    <source>
        <dbReference type="SAM" id="MobiDB-lite"/>
    </source>
</evidence>
<evidence type="ECO:0000313" key="9">
    <source>
        <dbReference type="Proteomes" id="UP001054889"/>
    </source>
</evidence>
<evidence type="ECO:0000256" key="7">
    <source>
        <dbReference type="SAM" id="Phobius"/>
    </source>
</evidence>
<comment type="catalytic activity">
    <reaction evidence="1">
        <text>S-ubiquitinyl-[E2 ubiquitin-conjugating enzyme]-L-cysteine + [acceptor protein]-L-lysine = [E2 ubiquitin-conjugating enzyme]-L-cysteine + N(6)-ubiquitinyl-[acceptor protein]-L-lysine.</text>
        <dbReference type="EC" id="2.3.2.27"/>
    </reaction>
</comment>
<evidence type="ECO:0000256" key="2">
    <source>
        <dbReference type="ARBA" id="ARBA00012483"/>
    </source>
</evidence>
<evidence type="ECO:0000313" key="8">
    <source>
        <dbReference type="EMBL" id="GJM90740.1"/>
    </source>
</evidence>
<keyword evidence="7" id="KW-0812">Transmembrane</keyword>
<feature type="transmembrane region" description="Helical" evidence="7">
    <location>
        <begin position="43"/>
        <end position="62"/>
    </location>
</feature>
<evidence type="ECO:0000256" key="1">
    <source>
        <dbReference type="ARBA" id="ARBA00000900"/>
    </source>
</evidence>
<dbReference type="InterPro" id="IPR053238">
    <property type="entry name" value="RING-H2_zinc_finger"/>
</dbReference>
<dbReference type="PANTHER" id="PTHR14155:SF627">
    <property type="entry name" value="OS06G0192800 PROTEIN"/>
    <property type="match status" value="1"/>
</dbReference>
<gene>
    <name evidence="8" type="primary">ga07048</name>
    <name evidence="8" type="ORF">PR202_ga07048</name>
</gene>
<keyword evidence="5" id="KW-0862">Zinc</keyword>
<keyword evidence="4" id="KW-0863">Zinc-finger</keyword>
<evidence type="ECO:0000256" key="5">
    <source>
        <dbReference type="ARBA" id="ARBA00022833"/>
    </source>
</evidence>
<dbReference type="Proteomes" id="UP001054889">
    <property type="component" value="Unassembled WGS sequence"/>
</dbReference>
<reference evidence="8" key="2">
    <citation type="submission" date="2021-12" db="EMBL/GenBank/DDBJ databases">
        <title>Resequencing data analysis of finger millet.</title>
        <authorList>
            <person name="Hatakeyama M."/>
            <person name="Aluri S."/>
            <person name="Balachadran M.T."/>
            <person name="Sivarajan S.R."/>
            <person name="Poveda L."/>
            <person name="Shimizu-Inatsugi R."/>
            <person name="Schlapbach R."/>
            <person name="Sreeman S.M."/>
            <person name="Shimizu K.K."/>
        </authorList>
    </citation>
    <scope>NUCLEOTIDE SEQUENCE</scope>
</reference>
<name>A0AAV5BYL8_ELECO</name>
<dbReference type="GO" id="GO:0061630">
    <property type="term" value="F:ubiquitin protein ligase activity"/>
    <property type="evidence" value="ECO:0007669"/>
    <property type="project" value="UniProtKB-EC"/>
</dbReference>
<dbReference type="GO" id="GO:0008270">
    <property type="term" value="F:zinc ion binding"/>
    <property type="evidence" value="ECO:0007669"/>
    <property type="project" value="UniProtKB-KW"/>
</dbReference>
<feature type="transmembrane region" description="Helical" evidence="7">
    <location>
        <begin position="207"/>
        <end position="225"/>
    </location>
</feature>
<keyword evidence="7" id="KW-0472">Membrane</keyword>
<sequence>MDPPFFCRVFRRVVLNAICFGFIAPFIYSLVRLARRKPRNISSIVLVSLFLIVSVCFCAWMYSTFYRLLWNDDDDDASASQQRYVVQRQQGHAMNALHQEPPVRDWARVVAVDDIPSYKQQRDAGRQDCAVCLDKVEEGETVKRLPVCLHMRQLKSLLYYPDHKQAMGCMSRLMDLAFATTVCIGGTALLLHLVVEVARRRSGTTALIGLSGMLFFWILTSVLVLPCFCAELVPWSAIKRCLRGAGRQRHAKGGDDVAAAGRRAARVRRMSGQGGGGGDDSEEAASVPARVPPAVHRPVASGPLINLPCLPVQRFSATAGADGLMVFFFPLLTVTS</sequence>
<dbReference type="PANTHER" id="PTHR14155">
    <property type="entry name" value="RING FINGER DOMAIN-CONTAINING"/>
    <property type="match status" value="1"/>
</dbReference>
<proteinExistence type="predicted"/>
<organism evidence="8 9">
    <name type="scientific">Eleusine coracana subsp. coracana</name>
    <dbReference type="NCBI Taxonomy" id="191504"/>
    <lineage>
        <taxon>Eukaryota</taxon>
        <taxon>Viridiplantae</taxon>
        <taxon>Streptophyta</taxon>
        <taxon>Embryophyta</taxon>
        <taxon>Tracheophyta</taxon>
        <taxon>Spermatophyta</taxon>
        <taxon>Magnoliopsida</taxon>
        <taxon>Liliopsida</taxon>
        <taxon>Poales</taxon>
        <taxon>Poaceae</taxon>
        <taxon>PACMAD clade</taxon>
        <taxon>Chloridoideae</taxon>
        <taxon>Cynodonteae</taxon>
        <taxon>Eleusininae</taxon>
        <taxon>Eleusine</taxon>
    </lineage>
</organism>